<protein>
    <submittedName>
        <fullName evidence="2">Benzoate transport C-terminal domain protein</fullName>
    </submittedName>
</protein>
<dbReference type="Pfam" id="PF03594">
    <property type="entry name" value="BenE"/>
    <property type="match status" value="1"/>
</dbReference>
<accession>A0A3M3RYJ9</accession>
<keyword evidence="1" id="KW-1133">Transmembrane helix</keyword>
<organism evidence="2 3">
    <name type="scientific">Pseudomonas syringae pv. apii</name>
    <dbReference type="NCBI Taxonomy" id="81036"/>
    <lineage>
        <taxon>Bacteria</taxon>
        <taxon>Pseudomonadati</taxon>
        <taxon>Pseudomonadota</taxon>
        <taxon>Gammaproteobacteria</taxon>
        <taxon>Pseudomonadales</taxon>
        <taxon>Pseudomonadaceae</taxon>
        <taxon>Pseudomonas</taxon>
    </lineage>
</organism>
<evidence type="ECO:0000256" key="1">
    <source>
        <dbReference type="SAM" id="Phobius"/>
    </source>
</evidence>
<feature type="transmembrane region" description="Helical" evidence="1">
    <location>
        <begin position="221"/>
        <end position="250"/>
    </location>
</feature>
<dbReference type="PANTHER" id="PTHR30199">
    <property type="entry name" value="MFS FAMILY TRANSPORTER, PREDICTED SUBSTRATE BENZOATE"/>
    <property type="match status" value="1"/>
</dbReference>
<keyword evidence="1" id="KW-0472">Membrane</keyword>
<keyword evidence="1" id="KW-0812">Transmembrane</keyword>
<comment type="caution">
    <text evidence="2">The sequence shown here is derived from an EMBL/GenBank/DDBJ whole genome shotgun (WGS) entry which is preliminary data.</text>
</comment>
<evidence type="ECO:0000313" key="3">
    <source>
        <dbReference type="Proteomes" id="UP000278062"/>
    </source>
</evidence>
<dbReference type="PANTHER" id="PTHR30199:SF0">
    <property type="entry name" value="INNER MEMBRANE PROTEIN YDCO"/>
    <property type="match status" value="1"/>
</dbReference>
<dbReference type="GO" id="GO:0042925">
    <property type="term" value="F:benzoate transmembrane transporter activity"/>
    <property type="evidence" value="ECO:0007669"/>
    <property type="project" value="InterPro"/>
</dbReference>
<proteinExistence type="predicted"/>
<feature type="transmembrane region" description="Helical" evidence="1">
    <location>
        <begin position="158"/>
        <end position="181"/>
    </location>
</feature>
<evidence type="ECO:0000313" key="2">
    <source>
        <dbReference type="EMBL" id="RMO01523.1"/>
    </source>
</evidence>
<feature type="transmembrane region" description="Helical" evidence="1">
    <location>
        <begin position="187"/>
        <end position="209"/>
    </location>
</feature>
<gene>
    <name evidence="2" type="ORF">ALQ49_04887</name>
</gene>
<dbReference type="EMBL" id="RBPL01000025">
    <property type="protein sequence ID" value="RMO01523.1"/>
    <property type="molecule type" value="Genomic_DNA"/>
</dbReference>
<sequence length="255" mass="27428">MGEKIENRVGLPQAGAVVQLQDRNLAVGVFFQKRRGLGFAVENIDRHPLVLAAQQVKHQLDLVAVARVVIAINLVHRPAPLICPCRRIGSSRLQILCCTDHGCQSFYAFIQARRVDVAEVQPQMPVIGVRVGKNGSPGMKAICTSPQAHEDKEKRYTAAIWCGIFYAVAGIFGATLAGLFSAFPKELMLSIAALALLGSITNGLTVAMAEPRQREPALITFMVTASGLTLFSIGSAFWGIVAGLLTLLILNARKA</sequence>
<dbReference type="GO" id="GO:0005886">
    <property type="term" value="C:plasma membrane"/>
    <property type="evidence" value="ECO:0007669"/>
    <property type="project" value="TreeGrafter"/>
</dbReference>
<reference evidence="2 3" key="1">
    <citation type="submission" date="2018-08" db="EMBL/GenBank/DDBJ databases">
        <title>Recombination of ecologically and evolutionarily significant loci maintains genetic cohesion in the Pseudomonas syringae species complex.</title>
        <authorList>
            <person name="Dillon M."/>
            <person name="Thakur S."/>
            <person name="Almeida R.N.D."/>
            <person name="Weir B.S."/>
            <person name="Guttman D.S."/>
        </authorList>
    </citation>
    <scope>NUCLEOTIDE SEQUENCE [LARGE SCALE GENOMIC DNA]</scope>
    <source>
        <strain evidence="2 3">1089_5</strain>
    </source>
</reference>
<dbReference type="Proteomes" id="UP000278062">
    <property type="component" value="Unassembled WGS sequence"/>
</dbReference>
<dbReference type="AlphaFoldDB" id="A0A3M3RYJ9"/>
<dbReference type="InterPro" id="IPR004711">
    <property type="entry name" value="Benzoate_Transporter"/>
</dbReference>
<name>A0A3M3RYJ9_9PSED</name>